<organism evidence="2">
    <name type="scientific">Arundo donax</name>
    <name type="common">Giant reed</name>
    <name type="synonym">Donax arundinaceus</name>
    <dbReference type="NCBI Taxonomy" id="35708"/>
    <lineage>
        <taxon>Eukaryota</taxon>
        <taxon>Viridiplantae</taxon>
        <taxon>Streptophyta</taxon>
        <taxon>Embryophyta</taxon>
        <taxon>Tracheophyta</taxon>
        <taxon>Spermatophyta</taxon>
        <taxon>Magnoliopsida</taxon>
        <taxon>Liliopsida</taxon>
        <taxon>Poales</taxon>
        <taxon>Poaceae</taxon>
        <taxon>PACMAD clade</taxon>
        <taxon>Arundinoideae</taxon>
        <taxon>Arundineae</taxon>
        <taxon>Arundo</taxon>
    </lineage>
</organism>
<reference evidence="2" key="2">
    <citation type="journal article" date="2015" name="Data Brief">
        <title>Shoot transcriptome of the giant reed, Arundo donax.</title>
        <authorList>
            <person name="Barrero R.A."/>
            <person name="Guerrero F.D."/>
            <person name="Moolhuijzen P."/>
            <person name="Goolsby J.A."/>
            <person name="Tidwell J."/>
            <person name="Bellgard S.E."/>
            <person name="Bellgard M.I."/>
        </authorList>
    </citation>
    <scope>NUCLEOTIDE SEQUENCE</scope>
    <source>
        <tissue evidence="2">Shoot tissue taken approximately 20 cm above the soil surface</tissue>
    </source>
</reference>
<accession>A0A0A9BQV6</accession>
<feature type="compositionally biased region" description="Polar residues" evidence="1">
    <location>
        <begin position="120"/>
        <end position="138"/>
    </location>
</feature>
<sequence>MELRAGATLLWRRVRREELGFAPTIRAAPPRSPNTQRRQPATPARRHAVRADTGAGAAGPLRCAPPRSRAMTSTRARGALHWHRSRESRHLYQLFAASLLCKKRQPTPLPQGEKGHRQEQTSFPRSTHNYCSSFSLGLQTHGRP</sequence>
<dbReference type="AlphaFoldDB" id="A0A0A9BQV6"/>
<reference evidence="2" key="1">
    <citation type="submission" date="2014-09" db="EMBL/GenBank/DDBJ databases">
        <authorList>
            <person name="Magalhaes I.L.F."/>
            <person name="Oliveira U."/>
            <person name="Santos F.R."/>
            <person name="Vidigal T.H.D.A."/>
            <person name="Brescovit A.D."/>
            <person name="Santos A.J."/>
        </authorList>
    </citation>
    <scope>NUCLEOTIDE SEQUENCE</scope>
    <source>
        <tissue evidence="2">Shoot tissue taken approximately 20 cm above the soil surface</tissue>
    </source>
</reference>
<evidence type="ECO:0000313" key="2">
    <source>
        <dbReference type="EMBL" id="JAD61617.1"/>
    </source>
</evidence>
<feature type="region of interest" description="Disordered" evidence="1">
    <location>
        <begin position="105"/>
        <end position="144"/>
    </location>
</feature>
<evidence type="ECO:0000256" key="1">
    <source>
        <dbReference type="SAM" id="MobiDB-lite"/>
    </source>
</evidence>
<proteinExistence type="predicted"/>
<protein>
    <submittedName>
        <fullName evidence="2">Uncharacterized protein</fullName>
    </submittedName>
</protein>
<name>A0A0A9BQV6_ARUDO</name>
<feature type="region of interest" description="Disordered" evidence="1">
    <location>
        <begin position="24"/>
        <end position="83"/>
    </location>
</feature>
<dbReference type="EMBL" id="GBRH01236278">
    <property type="protein sequence ID" value="JAD61617.1"/>
    <property type="molecule type" value="Transcribed_RNA"/>
</dbReference>